<accession>A0AAN8KN98</accession>
<protein>
    <submittedName>
        <fullName evidence="2">Uncharacterized protein</fullName>
    </submittedName>
</protein>
<sequence length="158" mass="17478">MKTEKLHRGRQVGLGPQSVKKQTISNETELTLSADKAKVLGSNIKQANVMPFAGKVVKDCYPLCKEVVFNLAHYCRLQEENAFRYKHEIICKRPSSSFSKTLLPDVCSVPVQSPGWGAGPLICQNWTSALSIHRPPPTAPPYKPADRTSPGSQSQCYH</sequence>
<evidence type="ECO:0000313" key="3">
    <source>
        <dbReference type="Proteomes" id="UP001356427"/>
    </source>
</evidence>
<comment type="caution">
    <text evidence="2">The sequence shown here is derived from an EMBL/GenBank/DDBJ whole genome shotgun (WGS) entry which is preliminary data.</text>
</comment>
<gene>
    <name evidence="2" type="ORF">J4Q44_G00356180</name>
</gene>
<dbReference type="Proteomes" id="UP001356427">
    <property type="component" value="Unassembled WGS sequence"/>
</dbReference>
<name>A0AAN8KN98_9TELE</name>
<evidence type="ECO:0000313" key="2">
    <source>
        <dbReference type="EMBL" id="KAK6294788.1"/>
    </source>
</evidence>
<feature type="compositionally biased region" description="Polar residues" evidence="1">
    <location>
        <begin position="149"/>
        <end position="158"/>
    </location>
</feature>
<evidence type="ECO:0000256" key="1">
    <source>
        <dbReference type="SAM" id="MobiDB-lite"/>
    </source>
</evidence>
<dbReference type="AlphaFoldDB" id="A0AAN8KN98"/>
<feature type="region of interest" description="Disordered" evidence="1">
    <location>
        <begin position="137"/>
        <end position="158"/>
    </location>
</feature>
<organism evidence="2 3">
    <name type="scientific">Coregonus suidteri</name>
    <dbReference type="NCBI Taxonomy" id="861788"/>
    <lineage>
        <taxon>Eukaryota</taxon>
        <taxon>Metazoa</taxon>
        <taxon>Chordata</taxon>
        <taxon>Craniata</taxon>
        <taxon>Vertebrata</taxon>
        <taxon>Euteleostomi</taxon>
        <taxon>Actinopterygii</taxon>
        <taxon>Neopterygii</taxon>
        <taxon>Teleostei</taxon>
        <taxon>Protacanthopterygii</taxon>
        <taxon>Salmoniformes</taxon>
        <taxon>Salmonidae</taxon>
        <taxon>Coregoninae</taxon>
        <taxon>Coregonus</taxon>
    </lineage>
</organism>
<dbReference type="EMBL" id="JAGTTL010000035">
    <property type="protein sequence ID" value="KAK6294788.1"/>
    <property type="molecule type" value="Genomic_DNA"/>
</dbReference>
<proteinExistence type="predicted"/>
<reference evidence="2 3" key="1">
    <citation type="submission" date="2021-04" db="EMBL/GenBank/DDBJ databases">
        <authorList>
            <person name="De Guttry C."/>
            <person name="Zahm M."/>
            <person name="Klopp C."/>
            <person name="Cabau C."/>
            <person name="Louis A."/>
            <person name="Berthelot C."/>
            <person name="Parey E."/>
            <person name="Roest Crollius H."/>
            <person name="Montfort J."/>
            <person name="Robinson-Rechavi M."/>
            <person name="Bucao C."/>
            <person name="Bouchez O."/>
            <person name="Gislard M."/>
            <person name="Lluch J."/>
            <person name="Milhes M."/>
            <person name="Lampietro C."/>
            <person name="Lopez Roques C."/>
            <person name="Donnadieu C."/>
            <person name="Braasch I."/>
            <person name="Desvignes T."/>
            <person name="Postlethwait J."/>
            <person name="Bobe J."/>
            <person name="Wedekind C."/>
            <person name="Guiguen Y."/>
        </authorList>
    </citation>
    <scope>NUCLEOTIDE SEQUENCE [LARGE SCALE GENOMIC DNA]</scope>
    <source>
        <strain evidence="2">Cs_M1</strain>
        <tissue evidence="2">Blood</tissue>
    </source>
</reference>
<keyword evidence="3" id="KW-1185">Reference proteome</keyword>